<dbReference type="Proteomes" id="UP001567538">
    <property type="component" value="Unassembled WGS sequence"/>
</dbReference>
<proteinExistence type="predicted"/>
<dbReference type="InterPro" id="IPR039340">
    <property type="entry name" value="Tfc4/TFIIIC-102/Sfc4"/>
</dbReference>
<gene>
    <name evidence="2" type="ORF">AAHA92_33292</name>
</gene>
<dbReference type="PANTHER" id="PTHR23082">
    <property type="entry name" value="TRANSCRIPTION INITIATION FACTOR IIIC TFIIIC , POLYPEPTIDE 3-RELATED"/>
    <property type="match status" value="1"/>
</dbReference>
<evidence type="ECO:0000313" key="3">
    <source>
        <dbReference type="Proteomes" id="UP001567538"/>
    </source>
</evidence>
<dbReference type="AlphaFoldDB" id="A0ABD1FPG3"/>
<evidence type="ECO:0000256" key="1">
    <source>
        <dbReference type="SAM" id="MobiDB-lite"/>
    </source>
</evidence>
<accession>A0ABD1FPG3</accession>
<comment type="caution">
    <text evidence="2">The sequence shown here is derived from an EMBL/GenBank/DDBJ whole genome shotgun (WGS) entry which is preliminary data.</text>
</comment>
<organism evidence="2 3">
    <name type="scientific">Salvia divinorum</name>
    <name type="common">Maria pastora</name>
    <name type="synonym">Diviner's sage</name>
    <dbReference type="NCBI Taxonomy" id="28513"/>
    <lineage>
        <taxon>Eukaryota</taxon>
        <taxon>Viridiplantae</taxon>
        <taxon>Streptophyta</taxon>
        <taxon>Embryophyta</taxon>
        <taxon>Tracheophyta</taxon>
        <taxon>Spermatophyta</taxon>
        <taxon>Magnoliopsida</taxon>
        <taxon>eudicotyledons</taxon>
        <taxon>Gunneridae</taxon>
        <taxon>Pentapetalae</taxon>
        <taxon>asterids</taxon>
        <taxon>lamiids</taxon>
        <taxon>Lamiales</taxon>
        <taxon>Lamiaceae</taxon>
        <taxon>Nepetoideae</taxon>
        <taxon>Mentheae</taxon>
        <taxon>Salviinae</taxon>
        <taxon>Salvia</taxon>
        <taxon>Salvia subgen. Calosphace</taxon>
    </lineage>
</organism>
<dbReference type="PANTHER" id="PTHR23082:SF0">
    <property type="entry name" value="GENERAL TRANSCRIPTION FACTOR 3C POLYPEPTIDE 3"/>
    <property type="match status" value="1"/>
</dbReference>
<feature type="region of interest" description="Disordered" evidence="1">
    <location>
        <begin position="58"/>
        <end position="81"/>
    </location>
</feature>
<sequence>MSVGHPASALTYYLMLEEDLEKYNGYLHLKIARCCVSLKQREQAIEYYKKEGRDDEAISVLSPPVESDDPDSKSDPRKLRHHSGKIKLKLSQIYKSKGLVEAFVDVLFPVIHETLLVEQNQRKARSRPRLTGSVLSERTEVLKDPNSNRVLLGLPPLASSAALSKAARAKKVLQKEAALKEAKRAEALAAGCDYNSDDSDDETQVRNE</sequence>
<evidence type="ECO:0000313" key="2">
    <source>
        <dbReference type="EMBL" id="KAL1533405.1"/>
    </source>
</evidence>
<dbReference type="EMBL" id="JBEAFC010000014">
    <property type="protein sequence ID" value="KAL1533405.1"/>
    <property type="molecule type" value="Genomic_DNA"/>
</dbReference>
<protein>
    <submittedName>
        <fullName evidence="2">General transcription factor 3C polypeptide 3-like</fullName>
    </submittedName>
</protein>
<keyword evidence="3" id="KW-1185">Reference proteome</keyword>
<reference evidence="2 3" key="1">
    <citation type="submission" date="2024-06" db="EMBL/GenBank/DDBJ databases">
        <title>A chromosome level genome sequence of Diviner's sage (Salvia divinorum).</title>
        <authorList>
            <person name="Ford S.A."/>
            <person name="Ro D.-K."/>
            <person name="Ness R.W."/>
            <person name="Phillips M.A."/>
        </authorList>
    </citation>
    <scope>NUCLEOTIDE SEQUENCE [LARGE SCALE GENOMIC DNA]</scope>
    <source>
        <strain evidence="2">SAF-2024a</strain>
        <tissue evidence="2">Leaf</tissue>
    </source>
</reference>
<name>A0ABD1FPG3_SALDI</name>